<name>A0AAU8EIX2_9MICC</name>
<feature type="domain" description="RNA polymerase sigma factor 70 region 4 type 2" evidence="5">
    <location>
        <begin position="13"/>
        <end position="63"/>
    </location>
</feature>
<dbReference type="GO" id="GO:0016987">
    <property type="term" value="F:sigma factor activity"/>
    <property type="evidence" value="ECO:0007669"/>
    <property type="project" value="UniProtKB-KW"/>
</dbReference>
<dbReference type="Pfam" id="PF08281">
    <property type="entry name" value="Sigma70_r4_2"/>
    <property type="match status" value="1"/>
</dbReference>
<dbReference type="InterPro" id="IPR013249">
    <property type="entry name" value="RNA_pol_sigma70_r4_t2"/>
</dbReference>
<dbReference type="SUPFAM" id="SSF88659">
    <property type="entry name" value="Sigma3 and sigma4 domains of RNA polymerase sigma factors"/>
    <property type="match status" value="1"/>
</dbReference>
<keyword evidence="2" id="KW-0805">Transcription regulation</keyword>
<evidence type="ECO:0000256" key="2">
    <source>
        <dbReference type="ARBA" id="ARBA00023015"/>
    </source>
</evidence>
<dbReference type="AlphaFoldDB" id="A0AAU8EIX2"/>
<evidence type="ECO:0000313" key="6">
    <source>
        <dbReference type="EMBL" id="XCH09598.1"/>
    </source>
</evidence>
<gene>
    <name evidence="6" type="ORF">ABRP34_12075</name>
</gene>
<dbReference type="InterPro" id="IPR013324">
    <property type="entry name" value="RNA_pol_sigma_r3/r4-like"/>
</dbReference>
<protein>
    <submittedName>
        <fullName evidence="6">Sigma factor-like helix-turn-helix DNA-binding protein</fullName>
    </submittedName>
</protein>
<reference evidence="6" key="1">
    <citation type="submission" date="2024-06" db="EMBL/GenBank/DDBJ databases">
        <title>Biodegradation of dimethachlon by Arthrobacter sp. K5: mechanistic insights and ecological implications.</title>
        <authorList>
            <person name="Hu S."/>
            <person name="Lu P."/>
        </authorList>
    </citation>
    <scope>NUCLEOTIDE SEQUENCE</scope>
    <source>
        <strain evidence="6">K5</strain>
    </source>
</reference>
<dbReference type="EMBL" id="CP159279">
    <property type="protein sequence ID" value="XCH09598.1"/>
    <property type="molecule type" value="Genomic_DNA"/>
</dbReference>
<organism evidence="6">
    <name type="scientific">Arthrobacter sp. K5</name>
    <dbReference type="NCBI Taxonomy" id="2839623"/>
    <lineage>
        <taxon>Bacteria</taxon>
        <taxon>Bacillati</taxon>
        <taxon>Actinomycetota</taxon>
        <taxon>Actinomycetes</taxon>
        <taxon>Micrococcales</taxon>
        <taxon>Micrococcaceae</taxon>
        <taxon>Arthrobacter</taxon>
    </lineage>
</organism>
<keyword evidence="6" id="KW-0238">DNA-binding</keyword>
<evidence type="ECO:0000256" key="4">
    <source>
        <dbReference type="ARBA" id="ARBA00023163"/>
    </source>
</evidence>
<dbReference type="GO" id="GO:0006352">
    <property type="term" value="P:DNA-templated transcription initiation"/>
    <property type="evidence" value="ECO:0007669"/>
    <property type="project" value="InterPro"/>
</dbReference>
<evidence type="ECO:0000259" key="5">
    <source>
        <dbReference type="Pfam" id="PF08281"/>
    </source>
</evidence>
<sequence length="72" mass="7789">MINAPSEAAGSRVSEALMMLDMEQRNVLLALHYGRLTVAEVATQFGMSPALVSRHALAALRTLRRLLDQGAP</sequence>
<keyword evidence="4" id="KW-0804">Transcription</keyword>
<accession>A0AAU8EIX2</accession>
<proteinExistence type="inferred from homology"/>
<dbReference type="InterPro" id="IPR036388">
    <property type="entry name" value="WH-like_DNA-bd_sf"/>
</dbReference>
<dbReference type="RefSeq" id="WP_353710373.1">
    <property type="nucleotide sequence ID" value="NZ_CP159279.1"/>
</dbReference>
<evidence type="ECO:0000256" key="3">
    <source>
        <dbReference type="ARBA" id="ARBA00023082"/>
    </source>
</evidence>
<dbReference type="GO" id="GO:0003677">
    <property type="term" value="F:DNA binding"/>
    <property type="evidence" value="ECO:0007669"/>
    <property type="project" value="UniProtKB-KW"/>
</dbReference>
<evidence type="ECO:0000256" key="1">
    <source>
        <dbReference type="ARBA" id="ARBA00010641"/>
    </source>
</evidence>
<dbReference type="Gene3D" id="1.10.10.10">
    <property type="entry name" value="Winged helix-like DNA-binding domain superfamily/Winged helix DNA-binding domain"/>
    <property type="match status" value="1"/>
</dbReference>
<comment type="similarity">
    <text evidence="1">Belongs to the sigma-70 factor family. ECF subfamily.</text>
</comment>
<keyword evidence="3" id="KW-0731">Sigma factor</keyword>